<accession>A0AAV2APC4</accession>
<dbReference type="PANTHER" id="PTHR45969">
    <property type="entry name" value="RING ZINC FINGER PROTEIN-RELATED"/>
    <property type="match status" value="1"/>
</dbReference>
<sequence>MERAGKRKHSPVAPAKSSSSSRVTETEPGTQKKRANQLLDTGSAINVKKKVSVQDPTPSGQSEPPSVIDSTGYECIICLESTSLKEMKTLQCSHAFHRPCIDLWLEEERRCPICRRYIVLSQNARPLQQTVPPQNARR</sequence>
<evidence type="ECO:0000256" key="2">
    <source>
        <dbReference type="ARBA" id="ARBA00022771"/>
    </source>
</evidence>
<keyword evidence="3" id="KW-0862">Zinc</keyword>
<keyword evidence="2 4" id="KW-0863">Zinc-finger</keyword>
<evidence type="ECO:0000313" key="7">
    <source>
        <dbReference type="EMBL" id="CAL1285590.1"/>
    </source>
</evidence>
<dbReference type="PROSITE" id="PS50089">
    <property type="entry name" value="ZF_RING_2"/>
    <property type="match status" value="1"/>
</dbReference>
<dbReference type="Pfam" id="PF13639">
    <property type="entry name" value="zf-RING_2"/>
    <property type="match status" value="1"/>
</dbReference>
<comment type="caution">
    <text evidence="7">The sequence shown here is derived from an EMBL/GenBank/DDBJ whole genome shotgun (WGS) entry which is preliminary data.</text>
</comment>
<dbReference type="SMART" id="SM00184">
    <property type="entry name" value="RING"/>
    <property type="match status" value="1"/>
</dbReference>
<evidence type="ECO:0000256" key="3">
    <source>
        <dbReference type="ARBA" id="ARBA00022833"/>
    </source>
</evidence>
<evidence type="ECO:0000256" key="5">
    <source>
        <dbReference type="SAM" id="MobiDB-lite"/>
    </source>
</evidence>
<dbReference type="Gene3D" id="3.30.40.10">
    <property type="entry name" value="Zinc/RING finger domain, C3HC4 (zinc finger)"/>
    <property type="match status" value="1"/>
</dbReference>
<dbReference type="PANTHER" id="PTHR45969:SF69">
    <property type="entry name" value="FINGER DOMAIN PROTEIN, PUTATIVE (AFU_ORTHOLOGUE AFUA_3G12190)-RELATED"/>
    <property type="match status" value="1"/>
</dbReference>
<dbReference type="Proteomes" id="UP001497382">
    <property type="component" value="Unassembled WGS sequence"/>
</dbReference>
<evidence type="ECO:0000256" key="4">
    <source>
        <dbReference type="PROSITE-ProRule" id="PRU00175"/>
    </source>
</evidence>
<dbReference type="GO" id="GO:0061630">
    <property type="term" value="F:ubiquitin protein ligase activity"/>
    <property type="evidence" value="ECO:0007669"/>
    <property type="project" value="TreeGrafter"/>
</dbReference>
<keyword evidence="1" id="KW-0479">Metal-binding</keyword>
<proteinExistence type="predicted"/>
<evidence type="ECO:0000259" key="6">
    <source>
        <dbReference type="PROSITE" id="PS50089"/>
    </source>
</evidence>
<evidence type="ECO:0000313" key="8">
    <source>
        <dbReference type="Proteomes" id="UP001497382"/>
    </source>
</evidence>
<feature type="region of interest" description="Disordered" evidence="5">
    <location>
        <begin position="1"/>
        <end position="68"/>
    </location>
</feature>
<name>A0AAV2APC4_9ARAC</name>
<keyword evidence="8" id="KW-1185">Reference proteome</keyword>
<feature type="domain" description="RING-type" evidence="6">
    <location>
        <begin position="75"/>
        <end position="115"/>
    </location>
</feature>
<dbReference type="EMBL" id="CAXIEN010000192">
    <property type="protein sequence ID" value="CAL1285590.1"/>
    <property type="molecule type" value="Genomic_DNA"/>
</dbReference>
<feature type="compositionally biased region" description="Polar residues" evidence="5">
    <location>
        <begin position="54"/>
        <end position="64"/>
    </location>
</feature>
<dbReference type="InterPro" id="IPR001841">
    <property type="entry name" value="Znf_RING"/>
</dbReference>
<dbReference type="GO" id="GO:0008270">
    <property type="term" value="F:zinc ion binding"/>
    <property type="evidence" value="ECO:0007669"/>
    <property type="project" value="UniProtKB-KW"/>
</dbReference>
<reference evidence="7 8" key="1">
    <citation type="submission" date="2024-04" db="EMBL/GenBank/DDBJ databases">
        <authorList>
            <person name="Rising A."/>
            <person name="Reimegard J."/>
            <person name="Sonavane S."/>
            <person name="Akerstrom W."/>
            <person name="Nylinder S."/>
            <person name="Hedman E."/>
            <person name="Kallberg Y."/>
        </authorList>
    </citation>
    <scope>NUCLEOTIDE SEQUENCE [LARGE SCALE GENOMIC DNA]</scope>
</reference>
<gene>
    <name evidence="7" type="ORF">LARSCL_LOCUS13799</name>
</gene>
<protein>
    <recommendedName>
        <fullName evidence="6">RING-type domain-containing protein</fullName>
    </recommendedName>
</protein>
<feature type="compositionally biased region" description="Basic residues" evidence="5">
    <location>
        <begin position="1"/>
        <end position="10"/>
    </location>
</feature>
<feature type="non-terminal residue" evidence="7">
    <location>
        <position position="138"/>
    </location>
</feature>
<evidence type="ECO:0000256" key="1">
    <source>
        <dbReference type="ARBA" id="ARBA00022723"/>
    </source>
</evidence>
<organism evidence="7 8">
    <name type="scientific">Larinioides sclopetarius</name>
    <dbReference type="NCBI Taxonomy" id="280406"/>
    <lineage>
        <taxon>Eukaryota</taxon>
        <taxon>Metazoa</taxon>
        <taxon>Ecdysozoa</taxon>
        <taxon>Arthropoda</taxon>
        <taxon>Chelicerata</taxon>
        <taxon>Arachnida</taxon>
        <taxon>Araneae</taxon>
        <taxon>Araneomorphae</taxon>
        <taxon>Entelegynae</taxon>
        <taxon>Araneoidea</taxon>
        <taxon>Araneidae</taxon>
        <taxon>Larinioides</taxon>
    </lineage>
</organism>
<dbReference type="AlphaFoldDB" id="A0AAV2APC4"/>
<dbReference type="GO" id="GO:0016567">
    <property type="term" value="P:protein ubiquitination"/>
    <property type="evidence" value="ECO:0007669"/>
    <property type="project" value="TreeGrafter"/>
</dbReference>
<dbReference type="InterPro" id="IPR013083">
    <property type="entry name" value="Znf_RING/FYVE/PHD"/>
</dbReference>
<dbReference type="SUPFAM" id="SSF57850">
    <property type="entry name" value="RING/U-box"/>
    <property type="match status" value="1"/>
</dbReference>